<sequence length="310" mass="34713">MLNCISFGINSHNASNPIIVPWTFNTESSLRSLTLGQGSNWRRQDIGVEWSTLETFVFVGDEAVGLTFMLEMINLRSALVSFEQSDDSVENPFVRLPTLRNLVIGDDDHPEPIFGICPITSLETPALQCLHIHLEPDSTHLPLLTTMLLRSQCPLVDLVLNDLNASMGNLVELLQVVPSLRTFSFNLVGESVLTDEFVDAMNPPEVQTSTHGRCLPHISKITYTGRISFKPLQIIDMLKSRSGTSLNDQIPADKQLKDFTILCKNPDWASAAKPNIMRRFYQEIWALKSLGTTFDITYEEVVTSESDRES</sequence>
<dbReference type="AlphaFoldDB" id="A0A9P6E412"/>
<gene>
    <name evidence="1" type="ORF">CPB83DRAFT_899955</name>
</gene>
<name>A0A9P6E412_9AGAR</name>
<reference evidence="1" key="1">
    <citation type="submission" date="2020-11" db="EMBL/GenBank/DDBJ databases">
        <authorList>
            <consortium name="DOE Joint Genome Institute"/>
            <person name="Ahrendt S."/>
            <person name="Riley R."/>
            <person name="Andreopoulos W."/>
            <person name="Labutti K."/>
            <person name="Pangilinan J."/>
            <person name="Ruiz-Duenas F.J."/>
            <person name="Barrasa J.M."/>
            <person name="Sanchez-Garcia M."/>
            <person name="Camarero S."/>
            <person name="Miyauchi S."/>
            <person name="Serrano A."/>
            <person name="Linde D."/>
            <person name="Babiker R."/>
            <person name="Drula E."/>
            <person name="Ayuso-Fernandez I."/>
            <person name="Pacheco R."/>
            <person name="Padilla G."/>
            <person name="Ferreira P."/>
            <person name="Barriuso J."/>
            <person name="Kellner H."/>
            <person name="Castanera R."/>
            <person name="Alfaro M."/>
            <person name="Ramirez L."/>
            <person name="Pisabarro A.G."/>
            <person name="Kuo A."/>
            <person name="Tritt A."/>
            <person name="Lipzen A."/>
            <person name="He G."/>
            <person name="Yan M."/>
            <person name="Ng V."/>
            <person name="Cullen D."/>
            <person name="Martin F."/>
            <person name="Rosso M.-N."/>
            <person name="Henrissat B."/>
            <person name="Hibbett D."/>
            <person name="Martinez A.T."/>
            <person name="Grigoriev I.V."/>
        </authorList>
    </citation>
    <scope>NUCLEOTIDE SEQUENCE</scope>
    <source>
        <strain evidence="1">CBS 506.95</strain>
    </source>
</reference>
<accession>A0A9P6E412</accession>
<keyword evidence="2" id="KW-1185">Reference proteome</keyword>
<dbReference type="Proteomes" id="UP000807306">
    <property type="component" value="Unassembled WGS sequence"/>
</dbReference>
<evidence type="ECO:0000313" key="2">
    <source>
        <dbReference type="Proteomes" id="UP000807306"/>
    </source>
</evidence>
<organism evidence="1 2">
    <name type="scientific">Crepidotus variabilis</name>
    <dbReference type="NCBI Taxonomy" id="179855"/>
    <lineage>
        <taxon>Eukaryota</taxon>
        <taxon>Fungi</taxon>
        <taxon>Dikarya</taxon>
        <taxon>Basidiomycota</taxon>
        <taxon>Agaricomycotina</taxon>
        <taxon>Agaricomycetes</taxon>
        <taxon>Agaricomycetidae</taxon>
        <taxon>Agaricales</taxon>
        <taxon>Agaricineae</taxon>
        <taxon>Crepidotaceae</taxon>
        <taxon>Crepidotus</taxon>
    </lineage>
</organism>
<evidence type="ECO:0000313" key="1">
    <source>
        <dbReference type="EMBL" id="KAF9522090.1"/>
    </source>
</evidence>
<dbReference type="EMBL" id="MU157962">
    <property type="protein sequence ID" value="KAF9522090.1"/>
    <property type="molecule type" value="Genomic_DNA"/>
</dbReference>
<protein>
    <submittedName>
        <fullName evidence="1">Uncharacterized protein</fullName>
    </submittedName>
</protein>
<proteinExistence type="predicted"/>
<comment type="caution">
    <text evidence="1">The sequence shown here is derived from an EMBL/GenBank/DDBJ whole genome shotgun (WGS) entry which is preliminary data.</text>
</comment>